<dbReference type="AlphaFoldDB" id="A0A9X2KTP3"/>
<protein>
    <submittedName>
        <fullName evidence="1">EboA domain-containing protein</fullName>
    </submittedName>
</protein>
<proteinExistence type="predicted"/>
<comment type="caution">
    <text evidence="1">The sequence shown here is derived from an EMBL/GenBank/DDBJ whole genome shotgun (WGS) entry which is preliminary data.</text>
</comment>
<dbReference type="InterPro" id="IPR047715">
    <property type="entry name" value="EboA_dom"/>
</dbReference>
<keyword evidence="2" id="KW-1185">Reference proteome</keyword>
<dbReference type="EMBL" id="JAMFTH010000004">
    <property type="protein sequence ID" value="MCP8900101.1"/>
    <property type="molecule type" value="Genomic_DNA"/>
</dbReference>
<evidence type="ECO:0000313" key="1">
    <source>
        <dbReference type="EMBL" id="MCP8900101.1"/>
    </source>
</evidence>
<reference evidence="1" key="2">
    <citation type="submission" date="2023-01" db="EMBL/GenBank/DDBJ databases">
        <title>Gilvimarinus xylanilyticus HB14 isolated from Caulerpa lentillifera aquaculture base in Hainan, China.</title>
        <authorList>
            <person name="Zhang Y.-J."/>
        </authorList>
    </citation>
    <scope>NUCLEOTIDE SEQUENCE</scope>
    <source>
        <strain evidence="1">HB14</strain>
    </source>
</reference>
<dbReference type="RefSeq" id="WP_253968397.1">
    <property type="nucleotide sequence ID" value="NZ_JAMFTH010000004.1"/>
</dbReference>
<dbReference type="Proteomes" id="UP001139319">
    <property type="component" value="Unassembled WGS sequence"/>
</dbReference>
<gene>
    <name evidence="1" type="ORF">M6D89_12400</name>
</gene>
<reference evidence="1" key="1">
    <citation type="submission" date="2022-05" db="EMBL/GenBank/DDBJ databases">
        <authorList>
            <person name="Sun H.-N."/>
        </authorList>
    </citation>
    <scope>NUCLEOTIDE SEQUENCE</scope>
    <source>
        <strain evidence="1">HB14</strain>
    </source>
</reference>
<organism evidence="1 2">
    <name type="scientific">Gilvimarinus xylanilyticus</name>
    <dbReference type="NCBI Taxonomy" id="2944139"/>
    <lineage>
        <taxon>Bacteria</taxon>
        <taxon>Pseudomonadati</taxon>
        <taxon>Pseudomonadota</taxon>
        <taxon>Gammaproteobacteria</taxon>
        <taxon>Cellvibrionales</taxon>
        <taxon>Cellvibrionaceae</taxon>
        <taxon>Gilvimarinus</taxon>
    </lineage>
</organism>
<accession>A0A9X2KTP3</accession>
<sequence length="303" mass="33650">MTQTPETLLESLLRPRLEDKALAFWDKAKAELNTGCNTSRFAALIALASRHSKRRGLALSGADQAAISAEIPGLTLRDWNLLELLRVALICSRNDLNEDSFAADFEAQFTHADEGETCALYRALAFLPAGERFAWRAGEGCRTNMLSVFRAIALDSPYPAKHFDATAWHQLVMKALFLELPVWRLVGLDDRRSAELTRMALDYAEERGSAGRDLPLGLWLCLDDHDPDRVDRLAHTHWPGADTRKRQAMVLGLARAGQLATLQAWADGPVAPEIVEVIKQAQNGQTTQTHFARLVAEQSEIEP</sequence>
<dbReference type="NCBIfam" id="NF035938">
    <property type="entry name" value="EboA_domain"/>
    <property type="match status" value="1"/>
</dbReference>
<name>A0A9X2KTP3_9GAMM</name>
<evidence type="ECO:0000313" key="2">
    <source>
        <dbReference type="Proteomes" id="UP001139319"/>
    </source>
</evidence>